<dbReference type="Pfam" id="PF09730">
    <property type="entry name" value="BicD"/>
    <property type="match status" value="1"/>
</dbReference>
<accession>A0A8C4NCF6</accession>
<dbReference type="Gene3D" id="6.10.250.2470">
    <property type="match status" value="1"/>
</dbReference>
<feature type="compositionally biased region" description="Basic residues" evidence="4">
    <location>
        <begin position="757"/>
        <end position="767"/>
    </location>
</feature>
<feature type="compositionally biased region" description="Acidic residues" evidence="4">
    <location>
        <begin position="20"/>
        <end position="29"/>
    </location>
</feature>
<feature type="region of interest" description="Disordered" evidence="4">
    <location>
        <begin position="757"/>
        <end position="787"/>
    </location>
</feature>
<dbReference type="PANTHER" id="PTHR31233">
    <property type="entry name" value="BICAUDAL D FAMILY MEMBER"/>
    <property type="match status" value="1"/>
</dbReference>
<dbReference type="AlphaFoldDB" id="A0A8C4NCF6"/>
<feature type="compositionally biased region" description="Basic and acidic residues" evidence="4">
    <location>
        <begin position="1"/>
        <end position="11"/>
    </location>
</feature>
<feature type="coiled-coil region" evidence="3">
    <location>
        <begin position="404"/>
        <end position="470"/>
    </location>
</feature>
<feature type="coiled-coil region" evidence="3">
    <location>
        <begin position="45"/>
        <end position="107"/>
    </location>
</feature>
<dbReference type="PANTHER" id="PTHR31233:SF6">
    <property type="entry name" value="PROTEIN BICAUDAL D"/>
    <property type="match status" value="1"/>
</dbReference>
<dbReference type="GO" id="GO:0070840">
    <property type="term" value="F:dynein complex binding"/>
    <property type="evidence" value="ECO:0007669"/>
    <property type="project" value="InterPro"/>
</dbReference>
<dbReference type="Ensembl" id="ENSEBUT00000006110.1">
    <property type="protein sequence ID" value="ENSEBUP00000005668.1"/>
    <property type="gene ID" value="ENSEBUG00000003837.1"/>
</dbReference>
<protein>
    <submittedName>
        <fullName evidence="5">BICD cargo adaptor 2</fullName>
    </submittedName>
</protein>
<feature type="region of interest" description="Disordered" evidence="4">
    <location>
        <begin position="256"/>
        <end position="288"/>
    </location>
</feature>
<dbReference type="GO" id="GO:0005794">
    <property type="term" value="C:Golgi apparatus"/>
    <property type="evidence" value="ECO:0007669"/>
    <property type="project" value="TreeGrafter"/>
</dbReference>
<dbReference type="GO" id="GO:0034452">
    <property type="term" value="F:dynactin binding"/>
    <property type="evidence" value="ECO:0007669"/>
    <property type="project" value="TreeGrafter"/>
</dbReference>
<dbReference type="OMA" id="NYEIMKH"/>
<dbReference type="GO" id="GO:0070507">
    <property type="term" value="P:regulation of microtubule cytoskeleton organization"/>
    <property type="evidence" value="ECO:0007669"/>
    <property type="project" value="TreeGrafter"/>
</dbReference>
<dbReference type="GO" id="GO:0072393">
    <property type="term" value="P:microtubule anchoring at microtubule organizing center"/>
    <property type="evidence" value="ECO:0007669"/>
    <property type="project" value="TreeGrafter"/>
</dbReference>
<reference evidence="5" key="2">
    <citation type="submission" date="2025-09" db="UniProtKB">
        <authorList>
            <consortium name="Ensembl"/>
        </authorList>
    </citation>
    <scope>IDENTIFICATION</scope>
</reference>
<dbReference type="GO" id="GO:0005829">
    <property type="term" value="C:cytosol"/>
    <property type="evidence" value="ECO:0007669"/>
    <property type="project" value="TreeGrafter"/>
</dbReference>
<dbReference type="GeneTree" id="ENSGT00940000154471"/>
<feature type="compositionally biased region" description="Polar residues" evidence="4">
    <location>
        <begin position="263"/>
        <end position="274"/>
    </location>
</feature>
<name>A0A8C4NCF6_EPTBU</name>
<keyword evidence="2 3" id="KW-0175">Coiled coil</keyword>
<comment type="similarity">
    <text evidence="1">Belongs to the BicD family.</text>
</comment>
<evidence type="ECO:0000313" key="5">
    <source>
        <dbReference type="Ensembl" id="ENSEBUP00000005668.1"/>
    </source>
</evidence>
<keyword evidence="6" id="KW-1185">Reference proteome</keyword>
<evidence type="ECO:0000313" key="6">
    <source>
        <dbReference type="Proteomes" id="UP000694388"/>
    </source>
</evidence>
<evidence type="ECO:0000256" key="1">
    <source>
        <dbReference type="ARBA" id="ARBA00010061"/>
    </source>
</evidence>
<proteinExistence type="inferred from homology"/>
<dbReference type="GO" id="GO:0008093">
    <property type="term" value="F:cytoskeletal anchor activity"/>
    <property type="evidence" value="ECO:0007669"/>
    <property type="project" value="InterPro"/>
</dbReference>
<reference evidence="5" key="1">
    <citation type="submission" date="2025-08" db="UniProtKB">
        <authorList>
            <consortium name="Ensembl"/>
        </authorList>
    </citation>
    <scope>IDENTIFICATION</scope>
</reference>
<organism evidence="5 6">
    <name type="scientific">Eptatretus burgeri</name>
    <name type="common">Inshore hagfish</name>
    <dbReference type="NCBI Taxonomy" id="7764"/>
    <lineage>
        <taxon>Eukaryota</taxon>
        <taxon>Metazoa</taxon>
        <taxon>Chordata</taxon>
        <taxon>Craniata</taxon>
        <taxon>Vertebrata</taxon>
        <taxon>Cyclostomata</taxon>
        <taxon>Myxini</taxon>
        <taxon>Myxiniformes</taxon>
        <taxon>Myxinidae</taxon>
        <taxon>Eptatretinae</taxon>
        <taxon>Eptatretus</taxon>
    </lineage>
</organism>
<evidence type="ECO:0000256" key="3">
    <source>
        <dbReference type="SAM" id="Coils"/>
    </source>
</evidence>
<feature type="coiled-coil region" evidence="3">
    <location>
        <begin position="142"/>
        <end position="235"/>
    </location>
</feature>
<sequence>MENGTEERAKETAAFGESFAADEQEEDAESGPTSEVRVRRRSRRRSWWESELERVTRELAQTERERIQAAEYGLVVLEEKQILQHNYEELEHSCDTMRNEVDMLKEVSHVIDDELFVPHHAAAYSQKMCLLEMQRNLLRDEVKEYKLRESHLLQDCSELEEENIALQKNVSVLRQNQVEYESLKHEIKRLEEDTEDFQSQLDEALLLKQIGEQQLEEALEMLGTEREQKNVLRRELLSCNTVPGDPCVQQPLQAELNGEGSEENANGCHQTQAGSVFKSDPESRQPAPSLVSDLLSELSFTEIQKLQLQLSQVEKEKAMLLENLQDSQKELEHTKGALTDQQKCINKLMEQTKERCLSYVKHNLEPSFDGQKDEGLVKSSDEVSNGGTGIVQNGSRADYFEAQLTAAVSELVQLQAEVENARQRGSKFEEKYKKEKSLHESELLTFNETLMGLQQENSACSEHIVQLEKKIKELGIVATENQETLTFVQEELTNFSEELANLYHHVCLCNSETPSRVMLDHYKETILPLAENGDSGMDHKPQQIGAEKTADLISHSSASEMPDGILSPLTEVRREPMSVQRLWAVIRDQMGHLQQAVERAVERSRQQATSRAELTELDKDKEALVEEVLKVKSLLLTKREQIATLRAVLKANKLTAEAAMLKLKGKYQSEKSLVTETMLKLRNELKALKEDAATFSTLRSLFATRCDEYMSQLDSMQRQLSAAEDEKKTLNSLLRMAIQQKLALTQRLEDLIKTHGRAMRGRVKKQTKGNEQKAEDITFGHNKQGDE</sequence>
<dbReference type="Proteomes" id="UP000694388">
    <property type="component" value="Unplaced"/>
</dbReference>
<evidence type="ECO:0000256" key="2">
    <source>
        <dbReference type="ARBA" id="ARBA00023054"/>
    </source>
</evidence>
<evidence type="ECO:0000256" key="4">
    <source>
        <dbReference type="SAM" id="MobiDB-lite"/>
    </source>
</evidence>
<feature type="coiled-coil region" evidence="3">
    <location>
        <begin position="671"/>
        <end position="740"/>
    </location>
</feature>
<feature type="coiled-coil region" evidence="3">
    <location>
        <begin position="303"/>
        <end position="341"/>
    </location>
</feature>
<feature type="region of interest" description="Disordered" evidence="4">
    <location>
        <begin position="1"/>
        <end position="42"/>
    </location>
</feature>
<feature type="compositionally biased region" description="Basic and acidic residues" evidence="4">
    <location>
        <begin position="768"/>
        <end position="787"/>
    </location>
</feature>
<dbReference type="InterPro" id="IPR018477">
    <property type="entry name" value="BICD"/>
</dbReference>